<dbReference type="PROSITE" id="PS51186">
    <property type="entry name" value="GNAT"/>
    <property type="match status" value="1"/>
</dbReference>
<dbReference type="GO" id="GO:0016746">
    <property type="term" value="F:acyltransferase activity"/>
    <property type="evidence" value="ECO:0007669"/>
    <property type="project" value="UniProtKB-KW"/>
</dbReference>
<sequence>MLYKGVYWLDWGMINRNRHGRGIGSTLLEYRIKKIHEESSNPKIKLCTSQHTVGFYEKFGFKTLSKMVTG</sequence>
<dbReference type="EMBL" id="JAGSOY010000325">
    <property type="protein sequence ID" value="MBU2714497.1"/>
    <property type="molecule type" value="Genomic_DNA"/>
</dbReference>
<organism evidence="2 3">
    <name type="scientific">Zooshikella harenae</name>
    <dbReference type="NCBI Taxonomy" id="2827238"/>
    <lineage>
        <taxon>Bacteria</taxon>
        <taxon>Pseudomonadati</taxon>
        <taxon>Pseudomonadota</taxon>
        <taxon>Gammaproteobacteria</taxon>
        <taxon>Oceanospirillales</taxon>
        <taxon>Zooshikellaceae</taxon>
        <taxon>Zooshikella</taxon>
    </lineage>
</organism>
<keyword evidence="2" id="KW-0012">Acyltransferase</keyword>
<dbReference type="Pfam" id="PF13673">
    <property type="entry name" value="Acetyltransf_10"/>
    <property type="match status" value="1"/>
</dbReference>
<gene>
    <name evidence="2" type="ORF">KCG35_25940</name>
</gene>
<dbReference type="EC" id="2.3.1.-" evidence="2"/>
<dbReference type="Gene3D" id="3.40.630.30">
    <property type="match status" value="1"/>
</dbReference>
<protein>
    <submittedName>
        <fullName evidence="2">GNAT family N-acetyltransferase</fullName>
        <ecNumber evidence="2">2.3.1.-</ecNumber>
    </submittedName>
</protein>
<keyword evidence="2" id="KW-0808">Transferase</keyword>
<dbReference type="Proteomes" id="UP000690515">
    <property type="component" value="Unassembled WGS sequence"/>
</dbReference>
<accession>A0ABS5ZKE8</accession>
<dbReference type="InterPro" id="IPR000182">
    <property type="entry name" value="GNAT_dom"/>
</dbReference>
<dbReference type="InterPro" id="IPR016181">
    <property type="entry name" value="Acyl_CoA_acyltransferase"/>
</dbReference>
<evidence type="ECO:0000313" key="2">
    <source>
        <dbReference type="EMBL" id="MBU2714497.1"/>
    </source>
</evidence>
<name>A0ABS5ZKE8_9GAMM</name>
<reference evidence="2 3" key="1">
    <citation type="submission" date="2021-04" db="EMBL/GenBank/DDBJ databases">
        <authorList>
            <person name="Pira H."/>
            <person name="Risdian C."/>
            <person name="Wink J."/>
        </authorList>
    </citation>
    <scope>NUCLEOTIDE SEQUENCE [LARGE SCALE GENOMIC DNA]</scope>
    <source>
        <strain evidence="2 3">WH53</strain>
    </source>
</reference>
<evidence type="ECO:0000259" key="1">
    <source>
        <dbReference type="PROSITE" id="PS51186"/>
    </source>
</evidence>
<dbReference type="SUPFAM" id="SSF55729">
    <property type="entry name" value="Acyl-CoA N-acyltransferases (Nat)"/>
    <property type="match status" value="1"/>
</dbReference>
<keyword evidence="3" id="KW-1185">Reference proteome</keyword>
<feature type="domain" description="N-acetyltransferase" evidence="1">
    <location>
        <begin position="1"/>
        <end position="70"/>
    </location>
</feature>
<proteinExistence type="predicted"/>
<comment type="caution">
    <text evidence="2">The sequence shown here is derived from an EMBL/GenBank/DDBJ whole genome shotgun (WGS) entry which is preliminary data.</text>
</comment>
<evidence type="ECO:0000313" key="3">
    <source>
        <dbReference type="Proteomes" id="UP000690515"/>
    </source>
</evidence>